<keyword evidence="3 4" id="KW-0472">Membrane</keyword>
<dbReference type="Proteomes" id="UP000305888">
    <property type="component" value="Chromosome"/>
</dbReference>
<evidence type="ECO:0000256" key="2">
    <source>
        <dbReference type="ARBA" id="ARBA00022989"/>
    </source>
</evidence>
<dbReference type="KEGG" id="ppru:FDP22_13145"/>
<dbReference type="RefSeq" id="WP_138574299.1">
    <property type="nucleotide sequence ID" value="NZ_CP040818.1"/>
</dbReference>
<evidence type="ECO:0000313" key="6">
    <source>
        <dbReference type="EMBL" id="QDL92649.1"/>
    </source>
</evidence>
<evidence type="ECO:0000256" key="1">
    <source>
        <dbReference type="ARBA" id="ARBA00022692"/>
    </source>
</evidence>
<keyword evidence="2 4" id="KW-1133">Transmembrane helix</keyword>
<gene>
    <name evidence="6" type="ORF">FDP22_13145</name>
</gene>
<dbReference type="PROSITE" id="PS50850">
    <property type="entry name" value="MFS"/>
    <property type="match status" value="1"/>
</dbReference>
<accession>A0A5B8G0L0</accession>
<dbReference type="SUPFAM" id="SSF103473">
    <property type="entry name" value="MFS general substrate transporter"/>
    <property type="match status" value="1"/>
</dbReference>
<dbReference type="Gene3D" id="1.20.1250.20">
    <property type="entry name" value="MFS general substrate transporter like domains"/>
    <property type="match status" value="1"/>
</dbReference>
<feature type="transmembrane region" description="Helical" evidence="4">
    <location>
        <begin position="311"/>
        <end position="332"/>
    </location>
</feature>
<name>A0A5B8G0L0_9RHOB</name>
<dbReference type="PANTHER" id="PTHR23534">
    <property type="entry name" value="MFS PERMEASE"/>
    <property type="match status" value="1"/>
</dbReference>
<feature type="transmembrane region" description="Helical" evidence="4">
    <location>
        <begin position="20"/>
        <end position="41"/>
    </location>
</feature>
<evidence type="ECO:0000259" key="5">
    <source>
        <dbReference type="PROSITE" id="PS50850"/>
    </source>
</evidence>
<feature type="transmembrane region" description="Helical" evidence="4">
    <location>
        <begin position="143"/>
        <end position="162"/>
    </location>
</feature>
<evidence type="ECO:0000256" key="3">
    <source>
        <dbReference type="ARBA" id="ARBA00023136"/>
    </source>
</evidence>
<dbReference type="EMBL" id="CP040818">
    <property type="protein sequence ID" value="QDL92649.1"/>
    <property type="molecule type" value="Genomic_DNA"/>
</dbReference>
<feature type="transmembrane region" description="Helical" evidence="4">
    <location>
        <begin position="221"/>
        <end position="239"/>
    </location>
</feature>
<dbReference type="InterPro" id="IPR011701">
    <property type="entry name" value="MFS"/>
</dbReference>
<feature type="transmembrane region" description="Helical" evidence="4">
    <location>
        <begin position="47"/>
        <end position="72"/>
    </location>
</feature>
<feature type="transmembrane region" description="Helical" evidence="4">
    <location>
        <begin position="352"/>
        <end position="374"/>
    </location>
</feature>
<organism evidence="6 7">
    <name type="scientific">Paroceanicella profunda</name>
    <dbReference type="NCBI Taxonomy" id="2579971"/>
    <lineage>
        <taxon>Bacteria</taxon>
        <taxon>Pseudomonadati</taxon>
        <taxon>Pseudomonadota</taxon>
        <taxon>Alphaproteobacteria</taxon>
        <taxon>Rhodobacterales</taxon>
        <taxon>Paracoccaceae</taxon>
        <taxon>Paroceanicella</taxon>
    </lineage>
</organism>
<feature type="transmembrane region" description="Helical" evidence="4">
    <location>
        <begin position="259"/>
        <end position="279"/>
    </location>
</feature>
<feature type="domain" description="Major facilitator superfamily (MFS) profile" evidence="5">
    <location>
        <begin position="220"/>
        <end position="406"/>
    </location>
</feature>
<protein>
    <submittedName>
        <fullName evidence="6">MFS transporter</fullName>
    </submittedName>
</protein>
<sequence>MTSTTLPPESDSQARRNVRVLVAAQAILGAQMPVNFVLGGLVGKVLAPSACLATLPISLIVLGSMISAPLLANFMQVHGRKRGFMLGALGGAAGACLVVLALFTKSFPLMLAGSLLTGIYMSAQGFYRFAATDTASESFRPRAVSWVMAGGLASAIIGPQIVTLFVDVATIPFLGAYLAVIVLNLVGMLLFLGLDIPKPPVPQAGDARGRSRRELLSDPRILVAMICAMVSYALMNLVMTSTPLAVVGCGYGTDDASHVVSAHVLAMFAPSFFTGHLINRFGATRIIAAGLVILFGAGAVALSGVELTHFFGALILLGIGWNFGYIGATALLTASHAPAERARVQGMNDFAVFGLVTVASLASGFLMNCAGASAVAGWHAVSYAMVPFLTLAGGALVWFALRLRTA</sequence>
<feature type="transmembrane region" description="Helical" evidence="4">
    <location>
        <begin position="84"/>
        <end position="103"/>
    </location>
</feature>
<keyword evidence="7" id="KW-1185">Reference proteome</keyword>
<dbReference type="InterPro" id="IPR020846">
    <property type="entry name" value="MFS_dom"/>
</dbReference>
<evidence type="ECO:0000256" key="4">
    <source>
        <dbReference type="SAM" id="Phobius"/>
    </source>
</evidence>
<dbReference type="OrthoDB" id="8558006at2"/>
<dbReference type="PANTHER" id="PTHR23534:SF1">
    <property type="entry name" value="MAJOR FACILITATOR SUPERFAMILY PROTEIN"/>
    <property type="match status" value="1"/>
</dbReference>
<feature type="transmembrane region" description="Helical" evidence="4">
    <location>
        <begin position="109"/>
        <end position="131"/>
    </location>
</feature>
<feature type="transmembrane region" description="Helical" evidence="4">
    <location>
        <begin position="380"/>
        <end position="401"/>
    </location>
</feature>
<dbReference type="AlphaFoldDB" id="A0A5B8G0L0"/>
<dbReference type="InterPro" id="IPR036259">
    <property type="entry name" value="MFS_trans_sf"/>
</dbReference>
<dbReference type="Pfam" id="PF07690">
    <property type="entry name" value="MFS_1"/>
    <property type="match status" value="1"/>
</dbReference>
<keyword evidence="1 4" id="KW-0812">Transmembrane</keyword>
<proteinExistence type="predicted"/>
<feature type="transmembrane region" description="Helical" evidence="4">
    <location>
        <begin position="174"/>
        <end position="194"/>
    </location>
</feature>
<feature type="transmembrane region" description="Helical" evidence="4">
    <location>
        <begin position="286"/>
        <end position="305"/>
    </location>
</feature>
<evidence type="ECO:0000313" key="7">
    <source>
        <dbReference type="Proteomes" id="UP000305888"/>
    </source>
</evidence>
<reference evidence="6 7" key="1">
    <citation type="submission" date="2019-06" db="EMBL/GenBank/DDBJ databases">
        <title>Genome sequence of Rhodobacteraceae bacterium D4M1.</title>
        <authorList>
            <person name="Cao J."/>
        </authorList>
    </citation>
    <scope>NUCLEOTIDE SEQUENCE [LARGE SCALE GENOMIC DNA]</scope>
    <source>
        <strain evidence="6 7">D4M1</strain>
    </source>
</reference>
<dbReference type="GO" id="GO:0022857">
    <property type="term" value="F:transmembrane transporter activity"/>
    <property type="evidence" value="ECO:0007669"/>
    <property type="project" value="InterPro"/>
</dbReference>